<dbReference type="Pfam" id="PF13460">
    <property type="entry name" value="NAD_binding_10"/>
    <property type="match status" value="1"/>
</dbReference>
<dbReference type="Gene3D" id="3.40.50.720">
    <property type="entry name" value="NAD(P)-binding Rossmann-like Domain"/>
    <property type="match status" value="1"/>
</dbReference>
<protein>
    <submittedName>
        <fullName evidence="2">NAD(P)-binding protein</fullName>
    </submittedName>
</protein>
<proteinExistence type="predicted"/>
<keyword evidence="3" id="KW-1185">Reference proteome</keyword>
<dbReference type="PANTHER" id="PTHR15020">
    <property type="entry name" value="FLAVIN REDUCTASE-RELATED"/>
    <property type="match status" value="1"/>
</dbReference>
<dbReference type="SUPFAM" id="SSF51735">
    <property type="entry name" value="NAD(P)-binding Rossmann-fold domains"/>
    <property type="match status" value="1"/>
</dbReference>
<dbReference type="EMBL" id="MU151123">
    <property type="protein sequence ID" value="KAF9449696.1"/>
    <property type="molecule type" value="Genomic_DNA"/>
</dbReference>
<evidence type="ECO:0000313" key="3">
    <source>
        <dbReference type="Proteomes" id="UP000807342"/>
    </source>
</evidence>
<gene>
    <name evidence="2" type="ORF">P691DRAFT_702776</name>
</gene>
<reference evidence="2" key="1">
    <citation type="submission" date="2020-11" db="EMBL/GenBank/DDBJ databases">
        <authorList>
            <consortium name="DOE Joint Genome Institute"/>
            <person name="Ahrendt S."/>
            <person name="Riley R."/>
            <person name="Andreopoulos W."/>
            <person name="Labutti K."/>
            <person name="Pangilinan J."/>
            <person name="Ruiz-Duenas F.J."/>
            <person name="Barrasa J.M."/>
            <person name="Sanchez-Garcia M."/>
            <person name="Camarero S."/>
            <person name="Miyauchi S."/>
            <person name="Serrano A."/>
            <person name="Linde D."/>
            <person name="Babiker R."/>
            <person name="Drula E."/>
            <person name="Ayuso-Fernandez I."/>
            <person name="Pacheco R."/>
            <person name="Padilla G."/>
            <person name="Ferreira P."/>
            <person name="Barriuso J."/>
            <person name="Kellner H."/>
            <person name="Castanera R."/>
            <person name="Alfaro M."/>
            <person name="Ramirez L."/>
            <person name="Pisabarro A.G."/>
            <person name="Kuo A."/>
            <person name="Tritt A."/>
            <person name="Lipzen A."/>
            <person name="He G."/>
            <person name="Yan M."/>
            <person name="Ng V."/>
            <person name="Cullen D."/>
            <person name="Martin F."/>
            <person name="Rosso M.-N."/>
            <person name="Henrissat B."/>
            <person name="Hibbett D."/>
            <person name="Martinez A.T."/>
            <person name="Grigoriev I.V."/>
        </authorList>
    </citation>
    <scope>NUCLEOTIDE SEQUENCE</scope>
    <source>
        <strain evidence="2">MF-IS2</strain>
    </source>
</reference>
<dbReference type="OrthoDB" id="10254604at2759"/>
<organism evidence="2 3">
    <name type="scientific">Macrolepiota fuliginosa MF-IS2</name>
    <dbReference type="NCBI Taxonomy" id="1400762"/>
    <lineage>
        <taxon>Eukaryota</taxon>
        <taxon>Fungi</taxon>
        <taxon>Dikarya</taxon>
        <taxon>Basidiomycota</taxon>
        <taxon>Agaricomycotina</taxon>
        <taxon>Agaricomycetes</taxon>
        <taxon>Agaricomycetidae</taxon>
        <taxon>Agaricales</taxon>
        <taxon>Agaricineae</taxon>
        <taxon>Agaricaceae</taxon>
        <taxon>Macrolepiota</taxon>
    </lineage>
</organism>
<name>A0A9P5XH60_9AGAR</name>
<accession>A0A9P5XH60</accession>
<dbReference type="AlphaFoldDB" id="A0A9P5XH60"/>
<dbReference type="InterPro" id="IPR036291">
    <property type="entry name" value="NAD(P)-bd_dom_sf"/>
</dbReference>
<dbReference type="Proteomes" id="UP000807342">
    <property type="component" value="Unassembled WGS sequence"/>
</dbReference>
<sequence>MGKKVTIVGGHGNVSLRLARLLSPNHTVTSIIRSLEHVNDIKATGATPLLLSLEDSSIADFATAFDGQQVVYFSAGAGGKGGEERTKKVDYEGALKVFDALERVDGHTKPRLVLVSAIDVRDPEKVPEHYTEEDIGVSNRMYRVIPAYMKWKYEADKNLAKRTAFKWTILRPVGLNNEPGTGKASIGRTHLVPTISRDDVAKVLALLVDREDAAGLGIDMVGGEIPVEEGLDAFIKKGETDFLG</sequence>
<evidence type="ECO:0000259" key="1">
    <source>
        <dbReference type="Pfam" id="PF13460"/>
    </source>
</evidence>
<evidence type="ECO:0000313" key="2">
    <source>
        <dbReference type="EMBL" id="KAF9449696.1"/>
    </source>
</evidence>
<comment type="caution">
    <text evidence="2">The sequence shown here is derived from an EMBL/GenBank/DDBJ whole genome shotgun (WGS) entry which is preliminary data.</text>
</comment>
<dbReference type="InterPro" id="IPR016040">
    <property type="entry name" value="NAD(P)-bd_dom"/>
</dbReference>
<feature type="domain" description="NAD(P)-binding" evidence="1">
    <location>
        <begin position="9"/>
        <end position="209"/>
    </location>
</feature>
<dbReference type="PANTHER" id="PTHR15020:SF50">
    <property type="entry name" value="UPF0659 PROTEIN YMR090W"/>
    <property type="match status" value="1"/>
</dbReference>